<dbReference type="AlphaFoldDB" id="M5G9A7"/>
<comment type="function">
    <text evidence="1">Involved in the partitioning of the mitochondrial organelle and mitochondrial DNA (mtDNA) inheritance.</text>
</comment>
<sequence>MHEIIYVQSGTYANYIGQHFWNVQESYFDWEEEPEEVNERKPPEVNHDISFREGLGTNGVSTYLPRVLIFDSKDVFGSIPKYNTMYESVAGEEANDSASWTGQSVSYQQPLHPKSQYQCDLDEQTTKASQTIESRRTYNPSTWADYTSVYYHPCSIWPVSYILTGTGNKWDEGEDAWGRLQHENDFWDKDFRLFAEECDLLQGLQATSSASDAFASLSASLLQTFRDEYPKLPALLFLPLSQRKEKFNPYDLAERRRLSTESKMLVMSAEAEATIIPLQCPATWSKGQWTTELALDLNFGEAYQSSALLSAHIESATLSLRLNSNPTSLSSLTSLLNYHTDTPISHLSGALPLYDTLFTNKIYDFSTVLDASVPDTPTFSACTTYRGLLSPQTRVNLTERLEQSIGIREPLLQLFIVLCPTISYFDFIPSYSGNSFEQCTAAVYVAHNLSHIIIS</sequence>
<evidence type="ECO:0000256" key="3">
    <source>
        <dbReference type="ARBA" id="ARBA00008507"/>
    </source>
</evidence>
<comment type="similarity">
    <text evidence="3">Belongs to the misato family.</text>
</comment>
<evidence type="ECO:0000259" key="5">
    <source>
        <dbReference type="Pfam" id="PF10644"/>
    </source>
</evidence>
<organism evidence="7 8">
    <name type="scientific">Dacryopinax primogenitus (strain DJM 731)</name>
    <name type="common">Brown rot fungus</name>
    <dbReference type="NCBI Taxonomy" id="1858805"/>
    <lineage>
        <taxon>Eukaryota</taxon>
        <taxon>Fungi</taxon>
        <taxon>Dikarya</taxon>
        <taxon>Basidiomycota</taxon>
        <taxon>Agaricomycotina</taxon>
        <taxon>Dacrymycetes</taxon>
        <taxon>Dacrymycetales</taxon>
        <taxon>Dacrymycetaceae</taxon>
        <taxon>Dacryopinax</taxon>
    </lineage>
</organism>
<evidence type="ECO:0000259" key="6">
    <source>
        <dbReference type="Pfam" id="PF14881"/>
    </source>
</evidence>
<dbReference type="InterPro" id="IPR049942">
    <property type="entry name" value="DML1/Misato"/>
</dbReference>
<dbReference type="InterPro" id="IPR019605">
    <property type="entry name" value="Misato_II_tubulin-like"/>
</dbReference>
<dbReference type="Proteomes" id="UP000030653">
    <property type="component" value="Unassembled WGS sequence"/>
</dbReference>
<dbReference type="EMBL" id="JH795867">
    <property type="protein sequence ID" value="EJU00373.1"/>
    <property type="molecule type" value="Genomic_DNA"/>
</dbReference>
<dbReference type="OMA" id="QMYANES"/>
<feature type="domain" description="Misato Segment II tubulin-like" evidence="5">
    <location>
        <begin position="2"/>
        <end position="122"/>
    </location>
</feature>
<evidence type="ECO:0000256" key="2">
    <source>
        <dbReference type="ARBA" id="ARBA00004173"/>
    </source>
</evidence>
<reference evidence="7 8" key="1">
    <citation type="journal article" date="2012" name="Science">
        <title>The Paleozoic origin of enzymatic lignin decomposition reconstructed from 31 fungal genomes.</title>
        <authorList>
            <person name="Floudas D."/>
            <person name="Binder M."/>
            <person name="Riley R."/>
            <person name="Barry K."/>
            <person name="Blanchette R.A."/>
            <person name="Henrissat B."/>
            <person name="Martinez A.T."/>
            <person name="Otillar R."/>
            <person name="Spatafora J.W."/>
            <person name="Yadav J.S."/>
            <person name="Aerts A."/>
            <person name="Benoit I."/>
            <person name="Boyd A."/>
            <person name="Carlson A."/>
            <person name="Copeland A."/>
            <person name="Coutinho P.M."/>
            <person name="de Vries R.P."/>
            <person name="Ferreira P."/>
            <person name="Findley K."/>
            <person name="Foster B."/>
            <person name="Gaskell J."/>
            <person name="Glotzer D."/>
            <person name="Gorecki P."/>
            <person name="Heitman J."/>
            <person name="Hesse C."/>
            <person name="Hori C."/>
            <person name="Igarashi K."/>
            <person name="Jurgens J.A."/>
            <person name="Kallen N."/>
            <person name="Kersten P."/>
            <person name="Kohler A."/>
            <person name="Kuees U."/>
            <person name="Kumar T.K.A."/>
            <person name="Kuo A."/>
            <person name="LaButti K."/>
            <person name="Larrondo L.F."/>
            <person name="Lindquist E."/>
            <person name="Ling A."/>
            <person name="Lombard V."/>
            <person name="Lucas S."/>
            <person name="Lundell T."/>
            <person name="Martin R."/>
            <person name="McLaughlin D.J."/>
            <person name="Morgenstern I."/>
            <person name="Morin E."/>
            <person name="Murat C."/>
            <person name="Nagy L.G."/>
            <person name="Nolan M."/>
            <person name="Ohm R.A."/>
            <person name="Patyshakuliyeva A."/>
            <person name="Rokas A."/>
            <person name="Ruiz-Duenas F.J."/>
            <person name="Sabat G."/>
            <person name="Salamov A."/>
            <person name="Samejima M."/>
            <person name="Schmutz J."/>
            <person name="Slot J.C."/>
            <person name="St John F."/>
            <person name="Stenlid J."/>
            <person name="Sun H."/>
            <person name="Sun S."/>
            <person name="Syed K."/>
            <person name="Tsang A."/>
            <person name="Wiebenga A."/>
            <person name="Young D."/>
            <person name="Pisabarro A."/>
            <person name="Eastwood D.C."/>
            <person name="Martin F."/>
            <person name="Cullen D."/>
            <person name="Grigoriev I.V."/>
            <person name="Hibbett D.S."/>
        </authorList>
    </citation>
    <scope>NUCLEOTIDE SEQUENCE [LARGE SCALE GENOMIC DNA]</scope>
    <source>
        <strain evidence="7 8">DJM-731 SS1</strain>
    </source>
</reference>
<dbReference type="GO" id="GO:0007005">
    <property type="term" value="P:mitochondrion organization"/>
    <property type="evidence" value="ECO:0007669"/>
    <property type="project" value="InterPro"/>
</dbReference>
<dbReference type="SUPFAM" id="SSF52490">
    <property type="entry name" value="Tubulin nucleotide-binding domain-like"/>
    <property type="match status" value="1"/>
</dbReference>
<dbReference type="Pfam" id="PF14881">
    <property type="entry name" value="Tubulin_3"/>
    <property type="match status" value="1"/>
</dbReference>
<dbReference type="InterPro" id="IPR036525">
    <property type="entry name" value="Tubulin/FtsZ_GTPase_sf"/>
</dbReference>
<dbReference type="InterPro" id="IPR029209">
    <property type="entry name" value="DML1/Misato_tubulin"/>
</dbReference>
<comment type="subcellular location">
    <subcellularLocation>
        <location evidence="2">Mitochondrion</location>
    </subcellularLocation>
</comment>
<dbReference type="OrthoDB" id="271881at2759"/>
<gene>
    <name evidence="7" type="ORF">DACRYDRAFT_109104</name>
</gene>
<protein>
    <submittedName>
        <fullName evidence="7">Tubulin nucleotide-binding domain-like protein</fullName>
    </submittedName>
</protein>
<name>M5G9A7_DACPD</name>
<dbReference type="GO" id="GO:0005739">
    <property type="term" value="C:mitochondrion"/>
    <property type="evidence" value="ECO:0007669"/>
    <property type="project" value="UniProtKB-SubCell"/>
</dbReference>
<dbReference type="PANTHER" id="PTHR13391">
    <property type="entry name" value="MITOCHONDRIAL DISTRIBUTION REGULATOR MISATO"/>
    <property type="match status" value="1"/>
</dbReference>
<keyword evidence="8" id="KW-1185">Reference proteome</keyword>
<evidence type="ECO:0000313" key="7">
    <source>
        <dbReference type="EMBL" id="EJU00373.1"/>
    </source>
</evidence>
<dbReference type="Gene3D" id="3.40.50.1440">
    <property type="entry name" value="Tubulin/FtsZ, GTPase domain"/>
    <property type="match status" value="1"/>
</dbReference>
<keyword evidence="4" id="KW-0496">Mitochondrion</keyword>
<dbReference type="STRING" id="1858805.M5G9A7"/>
<evidence type="ECO:0000256" key="1">
    <source>
        <dbReference type="ARBA" id="ARBA00003757"/>
    </source>
</evidence>
<dbReference type="HOGENOM" id="CLU_022511_2_0_1"/>
<dbReference type="GeneID" id="63683873"/>
<proteinExistence type="inferred from homology"/>
<dbReference type="RefSeq" id="XP_040627270.1">
    <property type="nucleotide sequence ID" value="XM_040768811.1"/>
</dbReference>
<evidence type="ECO:0000256" key="4">
    <source>
        <dbReference type="ARBA" id="ARBA00023128"/>
    </source>
</evidence>
<evidence type="ECO:0000313" key="8">
    <source>
        <dbReference type="Proteomes" id="UP000030653"/>
    </source>
</evidence>
<accession>M5G9A7</accession>
<dbReference type="Pfam" id="PF10644">
    <property type="entry name" value="Misat_Tub_SegII"/>
    <property type="match status" value="1"/>
</dbReference>
<dbReference type="PANTHER" id="PTHR13391:SF0">
    <property type="entry name" value="PROTEIN MISATO HOMOLOG 1"/>
    <property type="match status" value="1"/>
</dbReference>
<feature type="domain" description="DML1/Misato tubulin" evidence="6">
    <location>
        <begin position="142"/>
        <end position="322"/>
    </location>
</feature>